<protein>
    <submittedName>
        <fullName evidence="11">Cytochrome c-type biogenesis protein CcmE</fullName>
    </submittedName>
</protein>
<dbReference type="PANTHER" id="PTHR34128:SF2">
    <property type="entry name" value="CYTOCHROME C-TYPE BIOGENESIS PROTEIN CCME HOMOLOG, MITOCHONDRIAL"/>
    <property type="match status" value="1"/>
</dbReference>
<accession>A0A1H1TK15</accession>
<keyword evidence="8 10" id="KW-0408">Iron</keyword>
<evidence type="ECO:0000256" key="9">
    <source>
        <dbReference type="ARBA" id="ARBA00023136"/>
    </source>
</evidence>
<comment type="subcellular location">
    <subcellularLocation>
        <location evidence="1">Membrane</location>
    </subcellularLocation>
</comment>
<dbReference type="InterPro" id="IPR012340">
    <property type="entry name" value="NA-bd_OB-fold"/>
</dbReference>
<dbReference type="STRING" id="117157.SAMN04489717_3235"/>
<dbReference type="RefSeq" id="WP_157728569.1">
    <property type="nucleotide sequence ID" value="NZ_LT629732.1"/>
</dbReference>
<dbReference type="Gene3D" id="2.40.50.140">
    <property type="entry name" value="Nucleic acid-binding proteins"/>
    <property type="match status" value="1"/>
</dbReference>
<dbReference type="GO" id="GO:0017003">
    <property type="term" value="P:protein-heme linkage"/>
    <property type="evidence" value="ECO:0007669"/>
    <property type="project" value="InterPro"/>
</dbReference>
<reference evidence="11 12" key="1">
    <citation type="submission" date="2016-10" db="EMBL/GenBank/DDBJ databases">
        <authorList>
            <person name="de Groot N.N."/>
        </authorList>
    </citation>
    <scope>NUCLEOTIDE SEQUENCE [LARGE SCALE GENOMIC DNA]</scope>
    <source>
        <strain evidence="11 12">DSM 22024</strain>
    </source>
</reference>
<evidence type="ECO:0000256" key="1">
    <source>
        <dbReference type="ARBA" id="ARBA00004370"/>
    </source>
</evidence>
<dbReference type="SUPFAM" id="SSF82093">
    <property type="entry name" value="Heme chaperone CcmE"/>
    <property type="match status" value="1"/>
</dbReference>
<keyword evidence="2 10" id="KW-0349">Heme</keyword>
<dbReference type="PANTHER" id="PTHR34128">
    <property type="entry name" value="CYTOCHROME C-TYPE BIOGENESIS PROTEIN CCME HOMOLOG, MITOCHONDRIAL"/>
    <property type="match status" value="1"/>
</dbReference>
<feature type="binding site" description="covalent" evidence="10">
    <location>
        <position position="126"/>
    </location>
    <ligand>
        <name>heme</name>
        <dbReference type="ChEBI" id="CHEBI:30413"/>
    </ligand>
</feature>
<keyword evidence="5" id="KW-0201">Cytochrome c-type biogenesis</keyword>
<sequence>MSRLGGWRRPGRGRLALLGLVLVVGVGVVAASGFEGTLTYYKTPTEVATQPALRDQHLRVGGLVVKGTLSGSGSAVRFELTDGAHDLDVVTDGTLPRTFRAGQGAVVEGRVDPHGRFRADRVLVRHSNQYRASNPSRQAEDQ</sequence>
<dbReference type="GO" id="GO:0020037">
    <property type="term" value="F:heme binding"/>
    <property type="evidence" value="ECO:0007669"/>
    <property type="project" value="InterPro"/>
</dbReference>
<dbReference type="Pfam" id="PF03100">
    <property type="entry name" value="CcmE"/>
    <property type="match status" value="1"/>
</dbReference>
<evidence type="ECO:0000313" key="11">
    <source>
        <dbReference type="EMBL" id="SDS60655.1"/>
    </source>
</evidence>
<evidence type="ECO:0000256" key="2">
    <source>
        <dbReference type="ARBA" id="ARBA00022617"/>
    </source>
</evidence>
<dbReference type="GO" id="GO:0046872">
    <property type="term" value="F:metal ion binding"/>
    <property type="evidence" value="ECO:0007669"/>
    <property type="project" value="UniProtKB-KW"/>
</dbReference>
<evidence type="ECO:0000256" key="4">
    <source>
        <dbReference type="ARBA" id="ARBA00022723"/>
    </source>
</evidence>
<evidence type="ECO:0000256" key="6">
    <source>
        <dbReference type="ARBA" id="ARBA00022968"/>
    </source>
</evidence>
<evidence type="ECO:0000256" key="3">
    <source>
        <dbReference type="ARBA" id="ARBA00022692"/>
    </source>
</evidence>
<keyword evidence="6" id="KW-0735">Signal-anchor</keyword>
<dbReference type="GO" id="GO:0005886">
    <property type="term" value="C:plasma membrane"/>
    <property type="evidence" value="ECO:0007669"/>
    <property type="project" value="InterPro"/>
</dbReference>
<dbReference type="OrthoDB" id="9793584at2"/>
<proteinExistence type="predicted"/>
<keyword evidence="7" id="KW-1133">Transmembrane helix</keyword>
<keyword evidence="3" id="KW-0812">Transmembrane</keyword>
<dbReference type="GO" id="GO:0017004">
    <property type="term" value="P:cytochrome complex assembly"/>
    <property type="evidence" value="ECO:0007669"/>
    <property type="project" value="UniProtKB-KW"/>
</dbReference>
<dbReference type="AlphaFoldDB" id="A0A1H1TK15"/>
<evidence type="ECO:0000256" key="8">
    <source>
        <dbReference type="ARBA" id="ARBA00023004"/>
    </source>
</evidence>
<feature type="binding site" description="axial binding residue" evidence="10">
    <location>
        <position position="130"/>
    </location>
    <ligand>
        <name>heme</name>
        <dbReference type="ChEBI" id="CHEBI:30413"/>
    </ligand>
    <ligandPart>
        <name>Fe</name>
        <dbReference type="ChEBI" id="CHEBI:18248"/>
    </ligandPart>
</feature>
<keyword evidence="4 10" id="KW-0479">Metal-binding</keyword>
<evidence type="ECO:0000256" key="10">
    <source>
        <dbReference type="PIRSR" id="PIRSR604329-50"/>
    </source>
</evidence>
<dbReference type="InterPro" id="IPR004329">
    <property type="entry name" value="CcmE"/>
</dbReference>
<evidence type="ECO:0000313" key="12">
    <source>
        <dbReference type="Proteomes" id="UP000198983"/>
    </source>
</evidence>
<keyword evidence="9" id="KW-0472">Membrane</keyword>
<evidence type="ECO:0000256" key="7">
    <source>
        <dbReference type="ARBA" id="ARBA00022989"/>
    </source>
</evidence>
<evidence type="ECO:0000256" key="5">
    <source>
        <dbReference type="ARBA" id="ARBA00022748"/>
    </source>
</evidence>
<organism evidence="11 12">
    <name type="scientific">Actinopolymorpha singaporensis</name>
    <dbReference type="NCBI Taxonomy" id="117157"/>
    <lineage>
        <taxon>Bacteria</taxon>
        <taxon>Bacillati</taxon>
        <taxon>Actinomycetota</taxon>
        <taxon>Actinomycetes</taxon>
        <taxon>Propionibacteriales</taxon>
        <taxon>Actinopolymorphaceae</taxon>
        <taxon>Actinopolymorpha</taxon>
    </lineage>
</organism>
<dbReference type="EMBL" id="LT629732">
    <property type="protein sequence ID" value="SDS60655.1"/>
    <property type="molecule type" value="Genomic_DNA"/>
</dbReference>
<gene>
    <name evidence="11" type="ORF">SAMN04489717_3235</name>
</gene>
<keyword evidence="12" id="KW-1185">Reference proteome</keyword>
<dbReference type="InterPro" id="IPR036127">
    <property type="entry name" value="CcmE-like_sf"/>
</dbReference>
<dbReference type="Proteomes" id="UP000198983">
    <property type="component" value="Chromosome I"/>
</dbReference>
<name>A0A1H1TK15_9ACTN</name>